<proteinExistence type="predicted"/>
<feature type="region of interest" description="Disordered" evidence="1">
    <location>
        <begin position="474"/>
        <end position="578"/>
    </location>
</feature>
<dbReference type="EMBL" id="JAULSX010000010">
    <property type="protein sequence ID" value="KAK3485198.1"/>
    <property type="molecule type" value="Genomic_DNA"/>
</dbReference>
<feature type="region of interest" description="Disordered" evidence="1">
    <location>
        <begin position="425"/>
        <end position="449"/>
    </location>
</feature>
<feature type="compositionally biased region" description="Basic and acidic residues" evidence="1">
    <location>
        <begin position="562"/>
        <end position="574"/>
    </location>
</feature>
<dbReference type="Proteomes" id="UP001285908">
    <property type="component" value="Unassembled WGS sequence"/>
</dbReference>
<evidence type="ECO:0000313" key="3">
    <source>
        <dbReference type="Proteomes" id="UP001285908"/>
    </source>
</evidence>
<feature type="compositionally biased region" description="Low complexity" evidence="1">
    <location>
        <begin position="541"/>
        <end position="550"/>
    </location>
</feature>
<accession>A0AAJ0HYC2</accession>
<feature type="region of interest" description="Disordered" evidence="1">
    <location>
        <begin position="1"/>
        <end position="123"/>
    </location>
</feature>
<dbReference type="RefSeq" id="XP_062688102.1">
    <property type="nucleotide sequence ID" value="XM_062840415.1"/>
</dbReference>
<organism evidence="2 3">
    <name type="scientific">Neurospora hispaniola</name>
    <dbReference type="NCBI Taxonomy" id="588809"/>
    <lineage>
        <taxon>Eukaryota</taxon>
        <taxon>Fungi</taxon>
        <taxon>Dikarya</taxon>
        <taxon>Ascomycota</taxon>
        <taxon>Pezizomycotina</taxon>
        <taxon>Sordariomycetes</taxon>
        <taxon>Sordariomycetidae</taxon>
        <taxon>Sordariales</taxon>
        <taxon>Sordariaceae</taxon>
        <taxon>Neurospora</taxon>
    </lineage>
</organism>
<feature type="compositionally biased region" description="Polar residues" evidence="1">
    <location>
        <begin position="24"/>
        <end position="34"/>
    </location>
</feature>
<comment type="caution">
    <text evidence="2">The sequence shown here is derived from an EMBL/GenBank/DDBJ whole genome shotgun (WGS) entry which is preliminary data.</text>
</comment>
<feature type="compositionally biased region" description="Low complexity" evidence="1">
    <location>
        <begin position="76"/>
        <end position="97"/>
    </location>
</feature>
<keyword evidence="3" id="KW-1185">Reference proteome</keyword>
<gene>
    <name evidence="2" type="ORF">B0T23DRAFT_43314</name>
</gene>
<evidence type="ECO:0000256" key="1">
    <source>
        <dbReference type="SAM" id="MobiDB-lite"/>
    </source>
</evidence>
<evidence type="ECO:0000313" key="2">
    <source>
        <dbReference type="EMBL" id="KAK3485198.1"/>
    </source>
</evidence>
<name>A0AAJ0HYC2_9PEZI</name>
<dbReference type="GeneID" id="87878037"/>
<sequence length="650" mass="70335">MYRHRKKQLPPPPPPAHGDGRTRQGLQNPLSEGTYSHPRAAPLPPLPPPPVQAQAQVSDPVITPSSSFPLGGGALPGLPLGTDYRGTSTSTQPQPQSEPRRRPLRPAPWRTPTSPQRPPPGRWLDRALVVSSTPQWPEQRRFRAGSLPTIHYEQRTSRGSRPETAHTRDGGVQISSREGARVVVSPVLIVPSGLGGMSSAMNGVDGVQGRHRRGPSAFGIPNMKRKILGKLPTRKLVADNDHGTAVEKGSMVSTATSRRVDDVEGRVLGLRVGKGRKNSGGVGRRQSADSVYSQDMEGSKEREPIFAETYHGFLFGEHGDGEKRSPGCVDGSGNNREDRRWKWVPPRLLSPTTPGAPLGSHYRRHNSIGPAIEPKDKLEEWHGSERERTSPMLIRTGTTTRILRKPGRLNLRPISTQQVLRTPSPLSATLKRPGPHVPHGGRLGLTPAPTSTNDVPAGGAGHVAPMFTRELTASPEVMSSVAAEEDDRRGMVSRWSTDSSDMDSSDEEVMNREGLSVSGGRRLTREAGQEVAQEIPSAQDNSSSSSSNNNNRRKHSPASQETRNEGIEQQKSEEPGIPLENLTTQLAILQASLNRLVSQVTGVETAFGQVHEIMIALGKQATETLVDIRQFSEEVKGPPSGPAPGGAEWV</sequence>
<protein>
    <submittedName>
        <fullName evidence="2">Uncharacterized protein</fullName>
    </submittedName>
</protein>
<reference evidence="2 3" key="1">
    <citation type="journal article" date="2023" name="Mol. Phylogenet. Evol.">
        <title>Genome-scale phylogeny and comparative genomics of the fungal order Sordariales.</title>
        <authorList>
            <person name="Hensen N."/>
            <person name="Bonometti L."/>
            <person name="Westerberg I."/>
            <person name="Brannstrom I.O."/>
            <person name="Guillou S."/>
            <person name="Cros-Aarteil S."/>
            <person name="Calhoun S."/>
            <person name="Haridas S."/>
            <person name="Kuo A."/>
            <person name="Mondo S."/>
            <person name="Pangilinan J."/>
            <person name="Riley R."/>
            <person name="LaButti K."/>
            <person name="Andreopoulos B."/>
            <person name="Lipzen A."/>
            <person name="Chen C."/>
            <person name="Yan M."/>
            <person name="Daum C."/>
            <person name="Ng V."/>
            <person name="Clum A."/>
            <person name="Steindorff A."/>
            <person name="Ohm R.A."/>
            <person name="Martin F."/>
            <person name="Silar P."/>
            <person name="Natvig D.O."/>
            <person name="Lalanne C."/>
            <person name="Gautier V."/>
            <person name="Ament-Velasquez S.L."/>
            <person name="Kruys A."/>
            <person name="Hutchinson M.I."/>
            <person name="Powell A.J."/>
            <person name="Barry K."/>
            <person name="Miller A.N."/>
            <person name="Grigoriev I.V."/>
            <person name="Debuchy R."/>
            <person name="Gladieux P."/>
            <person name="Hiltunen Thoren M."/>
            <person name="Johannesson H."/>
        </authorList>
    </citation>
    <scope>NUCLEOTIDE SEQUENCE [LARGE SCALE GENOMIC DNA]</scope>
    <source>
        <strain evidence="2 3">FGSC 10403</strain>
    </source>
</reference>
<feature type="compositionally biased region" description="Pro residues" evidence="1">
    <location>
        <begin position="41"/>
        <end position="51"/>
    </location>
</feature>
<dbReference type="AlphaFoldDB" id="A0AAJ0HYC2"/>
<feature type="compositionally biased region" description="Basic and acidic residues" evidence="1">
    <location>
        <begin position="153"/>
        <end position="169"/>
    </location>
</feature>
<feature type="region of interest" description="Disordered" evidence="1">
    <location>
        <begin position="153"/>
        <end position="172"/>
    </location>
</feature>
<feature type="region of interest" description="Disordered" evidence="1">
    <location>
        <begin position="274"/>
        <end position="300"/>
    </location>
</feature>
<feature type="region of interest" description="Disordered" evidence="1">
    <location>
        <begin position="317"/>
        <end position="336"/>
    </location>
</feature>